<sequence>MRQAIATVALVVADYDEAIAFYRDVLGFVLFEDSDLGGGKRWVCVGPSSGRGARLLLARAVGPSQHQAIGNQAGGRVMLFLETDDFATDHARYLAAGVRFLETPRDEPYGRVAVFADLYGNKWDLIEPRR</sequence>
<organism evidence="2 3">
    <name type="scientific">Devosia chinhatensis</name>
    <dbReference type="NCBI Taxonomy" id="429727"/>
    <lineage>
        <taxon>Bacteria</taxon>
        <taxon>Pseudomonadati</taxon>
        <taxon>Pseudomonadota</taxon>
        <taxon>Alphaproteobacteria</taxon>
        <taxon>Hyphomicrobiales</taxon>
        <taxon>Devosiaceae</taxon>
        <taxon>Devosia</taxon>
    </lineage>
</organism>
<dbReference type="Proteomes" id="UP000033649">
    <property type="component" value="Unassembled WGS sequence"/>
</dbReference>
<reference evidence="2 3" key="1">
    <citation type="submission" date="2015-03" db="EMBL/GenBank/DDBJ databases">
        <authorList>
            <person name="Hassan Y."/>
            <person name="Lepp D."/>
            <person name="Li X.-Z."/>
            <person name="Zhou T."/>
        </authorList>
    </citation>
    <scope>NUCLEOTIDE SEQUENCE [LARGE SCALE GENOMIC DNA]</scope>
    <source>
        <strain evidence="2 3">IPL18</strain>
    </source>
</reference>
<dbReference type="PATRIC" id="fig|429727.3.peg.3278"/>
<dbReference type="SUPFAM" id="SSF54593">
    <property type="entry name" value="Glyoxalase/Bleomycin resistance protein/Dihydroxybiphenyl dioxygenase"/>
    <property type="match status" value="1"/>
</dbReference>
<protein>
    <submittedName>
        <fullName evidence="2">Extradiol dioxygenase</fullName>
    </submittedName>
</protein>
<keyword evidence="2" id="KW-0223">Dioxygenase</keyword>
<dbReference type="PANTHER" id="PTHR36437:SF2">
    <property type="entry name" value="GLYOXALASE_BLEOMYCIN RESISTANCE PROTEIN_DIOXYGENASE"/>
    <property type="match status" value="1"/>
</dbReference>
<dbReference type="PANTHER" id="PTHR36437">
    <property type="entry name" value="GLYOXALASE/BLEOMYCIN RESISTANCE PROTEIN/DIOXYGENASE"/>
    <property type="match status" value="1"/>
</dbReference>
<dbReference type="OrthoDB" id="9794917at2"/>
<dbReference type="InterPro" id="IPR004360">
    <property type="entry name" value="Glyas_Fos-R_dOase_dom"/>
</dbReference>
<accession>A0A0F5FIQ2</accession>
<dbReference type="Gene3D" id="3.10.180.10">
    <property type="entry name" value="2,3-Dihydroxybiphenyl 1,2-Dioxygenase, domain 1"/>
    <property type="match status" value="1"/>
</dbReference>
<evidence type="ECO:0000313" key="3">
    <source>
        <dbReference type="Proteomes" id="UP000033649"/>
    </source>
</evidence>
<keyword evidence="2" id="KW-0560">Oxidoreductase</keyword>
<proteinExistence type="predicted"/>
<keyword evidence="3" id="KW-1185">Reference proteome</keyword>
<gene>
    <name evidence="2" type="ORF">VE26_16015</name>
</gene>
<evidence type="ECO:0000313" key="2">
    <source>
        <dbReference type="EMBL" id="KKB08077.1"/>
    </source>
</evidence>
<dbReference type="PROSITE" id="PS51819">
    <property type="entry name" value="VOC"/>
    <property type="match status" value="1"/>
</dbReference>
<feature type="domain" description="VOC" evidence="1">
    <location>
        <begin position="4"/>
        <end position="128"/>
    </location>
</feature>
<comment type="caution">
    <text evidence="2">The sequence shown here is derived from an EMBL/GenBank/DDBJ whole genome shotgun (WGS) entry which is preliminary data.</text>
</comment>
<evidence type="ECO:0000259" key="1">
    <source>
        <dbReference type="PROSITE" id="PS51819"/>
    </source>
</evidence>
<dbReference type="AlphaFoldDB" id="A0A0F5FIQ2"/>
<dbReference type="InterPro" id="IPR029068">
    <property type="entry name" value="Glyas_Bleomycin-R_OHBP_Dase"/>
</dbReference>
<dbReference type="Pfam" id="PF00903">
    <property type="entry name" value="Glyoxalase"/>
    <property type="match status" value="1"/>
</dbReference>
<dbReference type="EMBL" id="JZEY01000061">
    <property type="protein sequence ID" value="KKB08077.1"/>
    <property type="molecule type" value="Genomic_DNA"/>
</dbReference>
<dbReference type="RefSeq" id="WP_046106106.1">
    <property type="nucleotide sequence ID" value="NZ_JZEY01000061.1"/>
</dbReference>
<dbReference type="CDD" id="cd07263">
    <property type="entry name" value="VOC_like"/>
    <property type="match status" value="1"/>
</dbReference>
<dbReference type="InterPro" id="IPR037523">
    <property type="entry name" value="VOC_core"/>
</dbReference>
<dbReference type="STRING" id="429727.VE26_16015"/>
<name>A0A0F5FIQ2_9HYPH</name>
<dbReference type="GO" id="GO:0051213">
    <property type="term" value="F:dioxygenase activity"/>
    <property type="evidence" value="ECO:0007669"/>
    <property type="project" value="UniProtKB-KW"/>
</dbReference>